<reference evidence="1 2" key="1">
    <citation type="submission" date="2021-10" db="EMBL/GenBank/DDBJ databases">
        <authorList>
            <person name="Chen M."/>
        </authorList>
    </citation>
    <scope>NUCLEOTIDE SEQUENCE [LARGE SCALE GENOMIC DNA]</scope>
    <source>
        <strain evidence="1 2">H3-26</strain>
    </source>
</reference>
<evidence type="ECO:0000313" key="1">
    <source>
        <dbReference type="EMBL" id="MCB5196123.1"/>
    </source>
</evidence>
<dbReference type="Gene3D" id="3.30.2020.10">
    <property type="entry name" value="NE0471-like N-terminal domain"/>
    <property type="match status" value="1"/>
</dbReference>
<organism evidence="1 2">
    <name type="scientific">Deefgea salmonis</name>
    <dbReference type="NCBI Taxonomy" id="2875502"/>
    <lineage>
        <taxon>Bacteria</taxon>
        <taxon>Pseudomonadati</taxon>
        <taxon>Pseudomonadota</taxon>
        <taxon>Betaproteobacteria</taxon>
        <taxon>Neisseriales</taxon>
        <taxon>Chitinibacteraceae</taxon>
        <taxon>Deefgea</taxon>
    </lineage>
</organism>
<dbReference type="RefSeq" id="WP_226763897.1">
    <property type="nucleotide sequence ID" value="NZ_JAJAWG010000003.1"/>
</dbReference>
<dbReference type="EMBL" id="JAJAWG010000003">
    <property type="protein sequence ID" value="MCB5196123.1"/>
    <property type="molecule type" value="Genomic_DNA"/>
</dbReference>
<dbReference type="InterPro" id="IPR018841">
    <property type="entry name" value="DUF2442"/>
</dbReference>
<keyword evidence="2" id="KW-1185">Reference proteome</keyword>
<dbReference type="InterPro" id="IPR036782">
    <property type="entry name" value="NE0471-like_N"/>
</dbReference>
<sequence>MIHIESAKYLDGYCIQLKFNTDEIGIVDLTELINRYPIAQQLKDKALFSQFYLDEWPTLAWPCGFDVSPETLYEMATGKTVSWLKQA</sequence>
<dbReference type="Pfam" id="PF10387">
    <property type="entry name" value="DUF2442"/>
    <property type="match status" value="1"/>
</dbReference>
<name>A0ABS8BK74_9NEIS</name>
<dbReference type="Proteomes" id="UP001198034">
    <property type="component" value="Unassembled WGS sequence"/>
</dbReference>
<dbReference type="SUPFAM" id="SSF143880">
    <property type="entry name" value="NE0471 N-terminal domain-like"/>
    <property type="match status" value="1"/>
</dbReference>
<gene>
    <name evidence="1" type="ORF">LG219_07490</name>
</gene>
<proteinExistence type="predicted"/>
<evidence type="ECO:0000313" key="2">
    <source>
        <dbReference type="Proteomes" id="UP001198034"/>
    </source>
</evidence>
<accession>A0ABS8BK74</accession>
<comment type="caution">
    <text evidence="1">The sequence shown here is derived from an EMBL/GenBank/DDBJ whole genome shotgun (WGS) entry which is preliminary data.</text>
</comment>
<protein>
    <submittedName>
        <fullName evidence="1">DUF2442 domain-containing protein</fullName>
    </submittedName>
</protein>